<keyword evidence="1" id="KW-0175">Coiled coil</keyword>
<reference evidence="2 3" key="1">
    <citation type="submission" date="2019-10" db="EMBL/GenBank/DDBJ databases">
        <title>Genomic analysis of Raineyella sp. CBA3103.</title>
        <authorList>
            <person name="Roh S.W."/>
        </authorList>
    </citation>
    <scope>NUCLEOTIDE SEQUENCE [LARGE SCALE GENOMIC DNA]</scope>
    <source>
        <strain evidence="2 3">CBA3103</strain>
    </source>
</reference>
<feature type="coiled-coil region" evidence="1">
    <location>
        <begin position="106"/>
        <end position="135"/>
    </location>
</feature>
<dbReference type="KEGG" id="rain:Rai3103_15145"/>
<evidence type="ECO:0000313" key="3">
    <source>
        <dbReference type="Proteomes" id="UP000386847"/>
    </source>
</evidence>
<protein>
    <submittedName>
        <fullName evidence="2">Uncharacterized protein</fullName>
    </submittedName>
</protein>
<keyword evidence="3" id="KW-1185">Reference proteome</keyword>
<accession>A0A5Q2FGR8</accession>
<evidence type="ECO:0000256" key="1">
    <source>
        <dbReference type="SAM" id="Coils"/>
    </source>
</evidence>
<organism evidence="2 3">
    <name type="scientific">Raineyella fluvialis</name>
    <dbReference type="NCBI Taxonomy" id="2662261"/>
    <lineage>
        <taxon>Bacteria</taxon>
        <taxon>Bacillati</taxon>
        <taxon>Actinomycetota</taxon>
        <taxon>Actinomycetes</taxon>
        <taxon>Propionibacteriales</taxon>
        <taxon>Propionibacteriaceae</taxon>
        <taxon>Raineyella</taxon>
    </lineage>
</organism>
<dbReference type="EMBL" id="CP045725">
    <property type="protein sequence ID" value="QGF24744.1"/>
    <property type="molecule type" value="Genomic_DNA"/>
</dbReference>
<sequence>MTTYESRPGTGPERLEVVTRDTASVSGPVVTGVLVVHVPDDSRRTRSDLWMACEQAPAGTHVVIRLGARVQPYGLLDGVPLLHLGRVHVEASDPTQYTRWGNAVRAEIARQARERARAEAERARREADLERADRAAAAWYAAHPECGEVGA</sequence>
<dbReference type="AlphaFoldDB" id="A0A5Q2FGR8"/>
<dbReference type="Proteomes" id="UP000386847">
    <property type="component" value="Chromosome"/>
</dbReference>
<proteinExistence type="predicted"/>
<dbReference type="RefSeq" id="WP_153573273.1">
    <property type="nucleotide sequence ID" value="NZ_CP045725.1"/>
</dbReference>
<evidence type="ECO:0000313" key="2">
    <source>
        <dbReference type="EMBL" id="QGF24744.1"/>
    </source>
</evidence>
<gene>
    <name evidence="2" type="ORF">Rai3103_15145</name>
</gene>
<name>A0A5Q2FGR8_9ACTN</name>